<dbReference type="SUPFAM" id="SSF55874">
    <property type="entry name" value="ATPase domain of HSP90 chaperone/DNA topoisomerase II/histidine kinase"/>
    <property type="match status" value="1"/>
</dbReference>
<feature type="transmembrane region" description="Helical" evidence="4">
    <location>
        <begin position="305"/>
        <end position="321"/>
    </location>
</feature>
<dbReference type="InterPro" id="IPR050482">
    <property type="entry name" value="Sensor_HK_TwoCompSys"/>
</dbReference>
<organism evidence="6 7">
    <name type="scientific">Pseudonocardia adelaidensis</name>
    <dbReference type="NCBI Taxonomy" id="648754"/>
    <lineage>
        <taxon>Bacteria</taxon>
        <taxon>Bacillati</taxon>
        <taxon>Actinomycetota</taxon>
        <taxon>Actinomycetes</taxon>
        <taxon>Pseudonocardiales</taxon>
        <taxon>Pseudonocardiaceae</taxon>
        <taxon>Pseudonocardia</taxon>
    </lineage>
</organism>
<keyword evidence="4" id="KW-0812">Transmembrane</keyword>
<protein>
    <recommendedName>
        <fullName evidence="5">Signal transduction histidine kinase subgroup 3 dimerisation and phosphoacceptor domain-containing protein</fullName>
    </recommendedName>
</protein>
<dbReference type="CDD" id="cd16917">
    <property type="entry name" value="HATPase_UhpB-NarQ-NarX-like"/>
    <property type="match status" value="1"/>
</dbReference>
<dbReference type="Pfam" id="PF07730">
    <property type="entry name" value="HisKA_3"/>
    <property type="match status" value="1"/>
</dbReference>
<dbReference type="PANTHER" id="PTHR24421">
    <property type="entry name" value="NITRATE/NITRITE SENSOR PROTEIN NARX-RELATED"/>
    <property type="match status" value="1"/>
</dbReference>
<dbReference type="Proteomes" id="UP001500804">
    <property type="component" value="Unassembled WGS sequence"/>
</dbReference>
<dbReference type="RefSeq" id="WP_345610469.1">
    <property type="nucleotide sequence ID" value="NZ_BAABJO010000032.1"/>
</dbReference>
<gene>
    <name evidence="6" type="ORF">GCM10023320_65410</name>
</gene>
<evidence type="ECO:0000256" key="2">
    <source>
        <dbReference type="ARBA" id="ARBA00022777"/>
    </source>
</evidence>
<feature type="transmembrane region" description="Helical" evidence="4">
    <location>
        <begin position="271"/>
        <end position="293"/>
    </location>
</feature>
<name>A0ABP9NWM3_9PSEU</name>
<dbReference type="Gene3D" id="3.30.565.10">
    <property type="entry name" value="Histidine kinase-like ATPase, C-terminal domain"/>
    <property type="match status" value="1"/>
</dbReference>
<dbReference type="InterPro" id="IPR011712">
    <property type="entry name" value="Sig_transdc_His_kin_sub3_dim/P"/>
</dbReference>
<keyword evidence="4" id="KW-0472">Membrane</keyword>
<keyword evidence="1" id="KW-0808">Transferase</keyword>
<comment type="caution">
    <text evidence="6">The sequence shown here is derived from an EMBL/GenBank/DDBJ whole genome shotgun (WGS) entry which is preliminary data.</text>
</comment>
<reference evidence="7" key="1">
    <citation type="journal article" date="2019" name="Int. J. Syst. Evol. Microbiol.">
        <title>The Global Catalogue of Microorganisms (GCM) 10K type strain sequencing project: providing services to taxonomists for standard genome sequencing and annotation.</title>
        <authorList>
            <consortium name="The Broad Institute Genomics Platform"/>
            <consortium name="The Broad Institute Genome Sequencing Center for Infectious Disease"/>
            <person name="Wu L."/>
            <person name="Ma J."/>
        </authorList>
    </citation>
    <scope>NUCLEOTIDE SEQUENCE [LARGE SCALE GENOMIC DNA]</scope>
    <source>
        <strain evidence="7">JCM 18302</strain>
    </source>
</reference>
<feature type="transmembrane region" description="Helical" evidence="4">
    <location>
        <begin position="401"/>
        <end position="424"/>
    </location>
</feature>
<dbReference type="PANTHER" id="PTHR24421:SF63">
    <property type="entry name" value="SENSOR HISTIDINE KINASE DESK"/>
    <property type="match status" value="1"/>
</dbReference>
<evidence type="ECO:0000256" key="3">
    <source>
        <dbReference type="ARBA" id="ARBA00023012"/>
    </source>
</evidence>
<feature type="transmembrane region" description="Helical" evidence="4">
    <location>
        <begin position="376"/>
        <end position="395"/>
    </location>
</feature>
<evidence type="ECO:0000256" key="1">
    <source>
        <dbReference type="ARBA" id="ARBA00022679"/>
    </source>
</evidence>
<evidence type="ECO:0000256" key="4">
    <source>
        <dbReference type="SAM" id="Phobius"/>
    </source>
</evidence>
<feature type="transmembrane region" description="Helical" evidence="4">
    <location>
        <begin position="21"/>
        <end position="39"/>
    </location>
</feature>
<keyword evidence="2" id="KW-0418">Kinase</keyword>
<feature type="transmembrane region" description="Helical" evidence="4">
    <location>
        <begin position="45"/>
        <end position="63"/>
    </location>
</feature>
<keyword evidence="4" id="KW-1133">Transmembrane helix</keyword>
<proteinExistence type="predicted"/>
<evidence type="ECO:0000313" key="7">
    <source>
        <dbReference type="Proteomes" id="UP001500804"/>
    </source>
</evidence>
<evidence type="ECO:0000259" key="5">
    <source>
        <dbReference type="Pfam" id="PF07730"/>
    </source>
</evidence>
<dbReference type="InterPro" id="IPR036890">
    <property type="entry name" value="HATPase_C_sf"/>
</dbReference>
<keyword evidence="7" id="KW-1185">Reference proteome</keyword>
<evidence type="ECO:0000313" key="6">
    <source>
        <dbReference type="EMBL" id="GAA5135615.1"/>
    </source>
</evidence>
<accession>A0ABP9NWM3</accession>
<feature type="transmembrane region" description="Helical" evidence="4">
    <location>
        <begin position="75"/>
        <end position="99"/>
    </location>
</feature>
<dbReference type="EMBL" id="BAABJO010000032">
    <property type="protein sequence ID" value="GAA5135615.1"/>
    <property type="molecule type" value="Genomic_DNA"/>
</dbReference>
<keyword evidence="3" id="KW-0902">Two-component regulatory system</keyword>
<feature type="domain" description="Signal transduction histidine kinase subgroup 3 dimerisation and phosphoacceptor" evidence="5">
    <location>
        <begin position="449"/>
        <end position="499"/>
    </location>
</feature>
<sequence>MQAQRSTAPSGQGSDPSLGRLGLLAPVFLAGVLLARASYPSPHPDFSHVPFVVAVFVLPFWYVSGVGRAVWARWYVALLALQSVVTFAPFALFGAGWPGGVTGPLGGLLLLTLRTPRNWVLFVVAAAADLAVRFAVGLPEVNPDVAPTWVLIAYADSGIALYGLVRLSEMAAALHATRSDLVDAAVAHQRLAGAQRLRAAVVDRLDEVLRCAALALSGVDTAPGRARRELERAGRIVRDAAAEIRRNLPAGPPDPSGDPVAQRTGVLAPRIARFVLLATLVMFGVLNVLNVAYPDAGVPVPSPPVVLAAVVVSAAIVLLQWRHSAAGTRPRGWRWTFALQAVLTYAFYPFVGSGSMTLVAFLAGSALLLLAPRLRWAGFAAAVLSMPTLVAVAPLGPLPLLAWVLWTGYVAGVAAAWGLVVYGLSRLTGVVAELVEARAELAELATVREQLRIARDTHDLLGLGLSAIALKTDIAAALLATDPGRARHEIGELLAVAAATREDAGAVPTRPPRPALATELRTAAEILRWGGIEVRGSLEAPPLPAEVDAALATVLREAVTNVLRHSRPTRVELDVTVAGAGVGLTVRSDGACPQSDGPGQGLANLRDRLAAIDGSLQRRHTDGRFVLEAAVPLPVAAGSLA</sequence>
<dbReference type="Gene3D" id="1.20.5.1930">
    <property type="match status" value="1"/>
</dbReference>